<protein>
    <submittedName>
        <fullName evidence="2">Uncharacterized protein</fullName>
    </submittedName>
</protein>
<dbReference type="AlphaFoldDB" id="A0A1I0SNW4"/>
<dbReference type="GO" id="GO:0016788">
    <property type="term" value="F:hydrolase activity, acting on ester bonds"/>
    <property type="evidence" value="ECO:0007669"/>
    <property type="project" value="UniProtKB-ARBA"/>
</dbReference>
<evidence type="ECO:0000313" key="2">
    <source>
        <dbReference type="EMBL" id="SFA41215.1"/>
    </source>
</evidence>
<evidence type="ECO:0000256" key="1">
    <source>
        <dbReference type="SAM" id="Phobius"/>
    </source>
</evidence>
<dbReference type="RefSeq" id="WP_231564666.1">
    <property type="nucleotide sequence ID" value="NZ_FOJO01000002.1"/>
</dbReference>
<accession>A0A1I0SNW4</accession>
<keyword evidence="1" id="KW-0812">Transmembrane</keyword>
<organism evidence="2 3">
    <name type="scientific">Paracoccus halophilus</name>
    <dbReference type="NCBI Taxonomy" id="376733"/>
    <lineage>
        <taxon>Bacteria</taxon>
        <taxon>Pseudomonadati</taxon>
        <taxon>Pseudomonadota</taxon>
        <taxon>Alphaproteobacteria</taxon>
        <taxon>Rhodobacterales</taxon>
        <taxon>Paracoccaceae</taxon>
        <taxon>Paracoccus</taxon>
    </lineage>
</organism>
<reference evidence="2 3" key="1">
    <citation type="submission" date="2016-10" db="EMBL/GenBank/DDBJ databases">
        <authorList>
            <person name="de Groot N.N."/>
        </authorList>
    </citation>
    <scope>NUCLEOTIDE SEQUENCE [LARGE SCALE GENOMIC DNA]</scope>
    <source>
        <strain evidence="2 3">CGMCC 1.6117</strain>
    </source>
</reference>
<name>A0A1I0SNW4_9RHOB</name>
<sequence length="344" mass="37274">MPYPMILSLALAALAVFLLVLTWRGRRGSRLRSAGTGLGALVAGVLAALPLAAPAKDNGEDVQDYYSQSRTPPQGPLRVYHLGHSLVGREMPAMLAQLVAGHDYALQLGWGTTLKAHFEPDVEINGFAQENDTPKYRDAHQALASGEYDDFILTEMVGLADAIKYFDTRDYVGKWAAEAAAGNPAGEIFLYETWHPLDDPQDWLDRLPTDLETMWKPDLLWPAARGAGKPVWLIPAGQVMAKLVAEAEAQGGIAELKTREDLFGRTPEGALDTIHPNDLGIYLVALTHYAVLYGKSPVGLPHELLRADGTPATAPSPELARRMQEIVWQVVTSIPETGVPAGGL</sequence>
<keyword evidence="1" id="KW-0472">Membrane</keyword>
<dbReference type="InterPro" id="IPR036514">
    <property type="entry name" value="SGNH_hydro_sf"/>
</dbReference>
<dbReference type="Gene3D" id="3.40.50.1110">
    <property type="entry name" value="SGNH hydrolase"/>
    <property type="match status" value="1"/>
</dbReference>
<evidence type="ECO:0000313" key="3">
    <source>
        <dbReference type="Proteomes" id="UP000182312"/>
    </source>
</evidence>
<keyword evidence="1" id="KW-1133">Transmembrane helix</keyword>
<dbReference type="Proteomes" id="UP000182312">
    <property type="component" value="Unassembled WGS sequence"/>
</dbReference>
<dbReference type="EMBL" id="FOJO01000002">
    <property type="protein sequence ID" value="SFA41215.1"/>
    <property type="molecule type" value="Genomic_DNA"/>
</dbReference>
<gene>
    <name evidence="2" type="ORF">SAMN04487972_102101</name>
</gene>
<proteinExistence type="predicted"/>
<feature type="transmembrane region" description="Helical" evidence="1">
    <location>
        <begin position="35"/>
        <end position="53"/>
    </location>
</feature>
<feature type="transmembrane region" description="Helical" evidence="1">
    <location>
        <begin position="6"/>
        <end position="23"/>
    </location>
</feature>